<keyword evidence="3" id="KW-1185">Reference proteome</keyword>
<protein>
    <submittedName>
        <fullName evidence="2">Uncharacterized protein</fullName>
    </submittedName>
</protein>
<reference evidence="2 3" key="1">
    <citation type="submission" date="2015-08" db="EMBL/GenBank/DDBJ databases">
        <authorList>
            <person name="Babu N.S."/>
            <person name="Beckwith C.J."/>
            <person name="Beseler K.G."/>
            <person name="Brison A."/>
            <person name="Carone J.V."/>
            <person name="Caskin T.P."/>
            <person name="Diamond M."/>
            <person name="Durham M.E."/>
            <person name="Foxe J.M."/>
            <person name="Go M."/>
            <person name="Henderson B.A."/>
            <person name="Jones I.B."/>
            <person name="McGettigan J.A."/>
            <person name="Micheletti S.J."/>
            <person name="Nasrallah M.E."/>
            <person name="Ortiz D."/>
            <person name="Piller C.R."/>
            <person name="Privatt S.R."/>
            <person name="Schneider S.L."/>
            <person name="Sharp S."/>
            <person name="Smith T.C."/>
            <person name="Stanton J.D."/>
            <person name="Ullery H.E."/>
            <person name="Wilson R.J."/>
            <person name="Serrano M.G."/>
            <person name="Buck G."/>
            <person name="Lee V."/>
            <person name="Wang Y."/>
            <person name="Carvalho R."/>
            <person name="Voegtly L."/>
            <person name="Shi R."/>
            <person name="Duckworth R."/>
            <person name="Johnson A."/>
            <person name="Loviza R."/>
            <person name="Walstead R."/>
            <person name="Shah Z."/>
            <person name="Kiflezghi M."/>
            <person name="Wade K."/>
            <person name="Ball S.L."/>
            <person name="Bradley K.W."/>
            <person name="Asai D.J."/>
            <person name="Bowman C.A."/>
            <person name="Russell D.A."/>
            <person name="Pope W.H."/>
            <person name="Jacobs-Sera D."/>
            <person name="Hendrix R.W."/>
            <person name="Hatfull G.F."/>
        </authorList>
    </citation>
    <scope>NUCLEOTIDE SEQUENCE [LARGE SCALE GENOMIC DNA]</scope>
    <source>
        <strain evidence="2 3">PUDD_83A45</strain>
    </source>
</reference>
<evidence type="ECO:0000313" key="2">
    <source>
        <dbReference type="EMBL" id="AKV59634.1"/>
    </source>
</evidence>
<gene>
    <name evidence="2" type="ORF">AK829_11435</name>
</gene>
<sequence>MDIPGVTPIANEVSSRIEQANSQIQQQLGIFNPQMAGQVAEINARLKEVGADLSTVAAGIALIAAGILAGTLIYDNCSPNGGFNSSVKDLELKGSSGKTHKLSSKKQGEDKKPSAQK</sequence>
<feature type="compositionally biased region" description="Basic and acidic residues" evidence="1">
    <location>
        <begin position="106"/>
        <end position="117"/>
    </location>
</feature>
<name>A0A0K1RDZ2_9CORY</name>
<dbReference type="EMBL" id="CP012342">
    <property type="protein sequence ID" value="AKV59634.1"/>
    <property type="molecule type" value="Genomic_DNA"/>
</dbReference>
<proteinExistence type="predicted"/>
<dbReference type="STRING" id="156976.AK829_11435"/>
<feature type="region of interest" description="Disordered" evidence="1">
    <location>
        <begin position="94"/>
        <end position="117"/>
    </location>
</feature>
<evidence type="ECO:0000256" key="1">
    <source>
        <dbReference type="SAM" id="MobiDB-lite"/>
    </source>
</evidence>
<organism evidence="2 3">
    <name type="scientific">Corynebacterium riegelii</name>
    <dbReference type="NCBI Taxonomy" id="156976"/>
    <lineage>
        <taxon>Bacteria</taxon>
        <taxon>Bacillati</taxon>
        <taxon>Actinomycetota</taxon>
        <taxon>Actinomycetes</taxon>
        <taxon>Mycobacteriales</taxon>
        <taxon>Corynebacteriaceae</taxon>
        <taxon>Corynebacterium</taxon>
    </lineage>
</organism>
<dbReference type="KEGG" id="crie:AK829_11435"/>
<accession>A0A0K1RDZ2</accession>
<dbReference type="Proteomes" id="UP000060016">
    <property type="component" value="Chromosome"/>
</dbReference>
<dbReference type="PATRIC" id="fig|156976.3.peg.2305"/>
<dbReference type="AlphaFoldDB" id="A0A0K1RDZ2"/>
<evidence type="ECO:0000313" key="3">
    <source>
        <dbReference type="Proteomes" id="UP000060016"/>
    </source>
</evidence>